<feature type="chain" id="PRO_5046242837" description="Surface layer protein A domain-containing protein" evidence="1">
    <location>
        <begin position="23"/>
        <end position="317"/>
    </location>
</feature>
<reference evidence="3" key="1">
    <citation type="journal article" date="2019" name="Int. J. Syst. Evol. Microbiol.">
        <title>The Global Catalogue of Microorganisms (GCM) 10K type strain sequencing project: providing services to taxonomists for standard genome sequencing and annotation.</title>
        <authorList>
            <consortium name="The Broad Institute Genomics Platform"/>
            <consortium name="The Broad Institute Genome Sequencing Center for Infectious Disease"/>
            <person name="Wu L."/>
            <person name="Ma J."/>
        </authorList>
    </citation>
    <scope>NUCLEOTIDE SEQUENCE [LARGE SCALE GENOMIC DNA]</scope>
    <source>
        <strain evidence="3">CCM 8905</strain>
    </source>
</reference>
<accession>A0ABW1SS64</accession>
<evidence type="ECO:0000313" key="2">
    <source>
        <dbReference type="EMBL" id="MFC6206891.1"/>
    </source>
</evidence>
<keyword evidence="3" id="KW-1185">Reference proteome</keyword>
<organism evidence="2 3">
    <name type="scientific">Levilactobacillus tongjiangensis</name>
    <dbReference type="NCBI Taxonomy" id="2486023"/>
    <lineage>
        <taxon>Bacteria</taxon>
        <taxon>Bacillati</taxon>
        <taxon>Bacillota</taxon>
        <taxon>Bacilli</taxon>
        <taxon>Lactobacillales</taxon>
        <taxon>Lactobacillaceae</taxon>
        <taxon>Levilactobacillus</taxon>
    </lineage>
</organism>
<name>A0ABW1SS64_9LACO</name>
<keyword evidence="1" id="KW-0732">Signal</keyword>
<evidence type="ECO:0000313" key="3">
    <source>
        <dbReference type="Proteomes" id="UP001596254"/>
    </source>
</evidence>
<sequence length="317" mass="35193">MKVNKLIVSALTILSVSTMGLATVASNADTALAKTKAAKIVKTTTYKAKHKVHVTKGNLYSTAKLTKVSHKAKNYKRTTFYRIKKAKVVKSNKKKAVYNYVKSTNGKTKGWIWHSYVKNGKAPKAKAKSLKTKRNAQGLKKGTANKTAINKLMPDGYTLTKSKKIPGTNIKLKSSKVYTADEDLYMIAKNGHRVYLKPDKPGKTTYRQYATEVIPGLKDPKTKFTNNTGHWIMYSVSGNGIKETDSHGDKDGWSDNGRIAAPIKGYKYFSDLYDPIAGHFPEIGWAINSTGTNATLYNWDKKILINTPSVNKDNLSY</sequence>
<dbReference type="RefSeq" id="WP_125694268.1">
    <property type="nucleotide sequence ID" value="NZ_JBHSSK010000016.1"/>
</dbReference>
<proteinExistence type="predicted"/>
<dbReference type="Proteomes" id="UP001596254">
    <property type="component" value="Unassembled WGS sequence"/>
</dbReference>
<gene>
    <name evidence="2" type="ORF">ACFP1G_05285</name>
</gene>
<comment type="caution">
    <text evidence="2">The sequence shown here is derived from an EMBL/GenBank/DDBJ whole genome shotgun (WGS) entry which is preliminary data.</text>
</comment>
<protein>
    <recommendedName>
        <fullName evidence="4">Surface layer protein A domain-containing protein</fullName>
    </recommendedName>
</protein>
<evidence type="ECO:0008006" key="4">
    <source>
        <dbReference type="Google" id="ProtNLM"/>
    </source>
</evidence>
<evidence type="ECO:0000256" key="1">
    <source>
        <dbReference type="SAM" id="SignalP"/>
    </source>
</evidence>
<feature type="signal peptide" evidence="1">
    <location>
        <begin position="1"/>
        <end position="22"/>
    </location>
</feature>
<dbReference type="EMBL" id="JBHSSK010000016">
    <property type="protein sequence ID" value="MFC6206891.1"/>
    <property type="molecule type" value="Genomic_DNA"/>
</dbReference>